<evidence type="ECO:0000313" key="2">
    <source>
        <dbReference type="EMBL" id="NBH60732.1"/>
    </source>
</evidence>
<organism evidence="2 3">
    <name type="scientific">Anaerotruncus colihominis</name>
    <dbReference type="NCBI Taxonomy" id="169435"/>
    <lineage>
        <taxon>Bacteria</taxon>
        <taxon>Bacillati</taxon>
        <taxon>Bacillota</taxon>
        <taxon>Clostridia</taxon>
        <taxon>Eubacteriales</taxon>
        <taxon>Oscillospiraceae</taxon>
        <taxon>Anaerotruncus</taxon>
    </lineage>
</organism>
<keyword evidence="1" id="KW-1133">Transmembrane helix</keyword>
<name>A0A845QFM4_9FIRM</name>
<proteinExistence type="predicted"/>
<evidence type="ECO:0000256" key="1">
    <source>
        <dbReference type="SAM" id="Phobius"/>
    </source>
</evidence>
<reference evidence="2 3" key="1">
    <citation type="submission" date="2018-08" db="EMBL/GenBank/DDBJ databases">
        <title>Murine metabolic-syndrome-specific gut microbial biobank.</title>
        <authorList>
            <person name="Liu C."/>
        </authorList>
    </citation>
    <scope>NUCLEOTIDE SEQUENCE [LARGE SCALE GENOMIC DNA]</scope>
    <source>
        <strain evidence="2 3">28</strain>
    </source>
</reference>
<keyword evidence="3" id="KW-1185">Reference proteome</keyword>
<dbReference type="EMBL" id="QXWK01000004">
    <property type="protein sequence ID" value="NBH60732.1"/>
    <property type="molecule type" value="Genomic_DNA"/>
</dbReference>
<comment type="caution">
    <text evidence="2">The sequence shown here is derived from an EMBL/GenBank/DDBJ whole genome shotgun (WGS) entry which is preliminary data.</text>
</comment>
<gene>
    <name evidence="2" type="ORF">D0435_03460</name>
</gene>
<accession>A0A845QFM4</accession>
<keyword evidence="1" id="KW-0812">Transmembrane</keyword>
<evidence type="ECO:0000313" key="3">
    <source>
        <dbReference type="Proteomes" id="UP000446866"/>
    </source>
</evidence>
<dbReference type="Proteomes" id="UP000446866">
    <property type="component" value="Unassembled WGS sequence"/>
</dbReference>
<feature type="transmembrane region" description="Helical" evidence="1">
    <location>
        <begin position="32"/>
        <end position="50"/>
    </location>
</feature>
<protein>
    <submittedName>
        <fullName evidence="2">Uncharacterized protein</fullName>
    </submittedName>
</protein>
<keyword evidence="1" id="KW-0472">Membrane</keyword>
<sequence>MVLICEITTLMGLIIIWFNCGGKIADEDKSKVYVRQFIITVLLVFLIYYLNEWGIIGDLAMRLEG</sequence>
<dbReference type="AlphaFoldDB" id="A0A845QFM4"/>